<evidence type="ECO:0000313" key="2">
    <source>
        <dbReference type="Proteomes" id="UP000464658"/>
    </source>
</evidence>
<protein>
    <submittedName>
        <fullName evidence="1">Uncharacterized protein</fullName>
    </submittedName>
</protein>
<reference evidence="1 2" key="1">
    <citation type="submission" date="2019-12" db="EMBL/GenBank/DDBJ databases">
        <title>Full genome sequence of a Bacillus safensis strain isolated from commercially available natto in Indonesia.</title>
        <authorList>
            <person name="Yoshida M."/>
            <person name="Uomi M."/>
            <person name="Waturangi D."/>
            <person name="Ekaputri J.J."/>
            <person name="Setiamarga D.H.E."/>
        </authorList>
    </citation>
    <scope>NUCLEOTIDE SEQUENCE [LARGE SCALE GENOMIC DNA]</scope>
    <source>
        <strain evidence="1 2">IDN1</strain>
    </source>
</reference>
<dbReference type="AlphaFoldDB" id="A0A5S9MHW8"/>
<dbReference type="EMBL" id="AP021906">
    <property type="protein sequence ID" value="BBP93040.1"/>
    <property type="molecule type" value="Genomic_DNA"/>
</dbReference>
<dbReference type="Proteomes" id="UP000464658">
    <property type="component" value="Chromosome"/>
</dbReference>
<proteinExistence type="predicted"/>
<gene>
    <name evidence="1" type="ORF">BsIDN1_66580</name>
</gene>
<accession>A0A5S9MHW8</accession>
<evidence type="ECO:0000313" key="1">
    <source>
        <dbReference type="EMBL" id="BBP93040.1"/>
    </source>
</evidence>
<sequence length="100" mass="11476">MLSLNLTLTTLSLAMSFFREKLRKDIVQFIDVIDQIEMLFQMQPIAAVIVGTTEDVYSRVLALQTVKRQLTSICLQHGALMGDEAFFTDFYDLPWGVWKV</sequence>
<name>A0A5S9MHW8_BACIA</name>
<organism evidence="1 2">
    <name type="scientific">Bacillus safensis</name>
    <dbReference type="NCBI Taxonomy" id="561879"/>
    <lineage>
        <taxon>Bacteria</taxon>
        <taxon>Bacillati</taxon>
        <taxon>Bacillota</taxon>
        <taxon>Bacilli</taxon>
        <taxon>Bacillales</taxon>
        <taxon>Bacillaceae</taxon>
        <taxon>Bacillus</taxon>
    </lineage>
</organism>